<evidence type="ECO:0000256" key="1">
    <source>
        <dbReference type="ARBA" id="ARBA00004651"/>
    </source>
</evidence>
<dbReference type="GO" id="GO:0006935">
    <property type="term" value="P:chemotaxis"/>
    <property type="evidence" value="ECO:0007669"/>
    <property type="project" value="InterPro"/>
</dbReference>
<dbReference type="SMART" id="SM01049">
    <property type="entry name" value="Cache_2"/>
    <property type="match status" value="1"/>
</dbReference>
<gene>
    <name evidence="13" type="ORF">L2672_06965</name>
</gene>
<comment type="caution">
    <text evidence="13">The sequence shown here is derived from an EMBL/GenBank/DDBJ whole genome shotgun (WGS) entry which is preliminary data.</text>
</comment>
<dbReference type="Pfam" id="PF17200">
    <property type="entry name" value="sCache_2"/>
    <property type="match status" value="1"/>
</dbReference>
<dbReference type="Gene3D" id="1.10.287.950">
    <property type="entry name" value="Methyl-accepting chemotaxis protein"/>
    <property type="match status" value="1"/>
</dbReference>
<dbReference type="SMART" id="SM00304">
    <property type="entry name" value="HAMP"/>
    <property type="match status" value="1"/>
</dbReference>
<keyword evidence="3 10" id="KW-0812">Transmembrane</keyword>
<evidence type="ECO:0000259" key="11">
    <source>
        <dbReference type="PROSITE" id="PS50111"/>
    </source>
</evidence>
<keyword evidence="14" id="KW-1185">Reference proteome</keyword>
<dbReference type="Proteomes" id="UP001139333">
    <property type="component" value="Unassembled WGS sequence"/>
</dbReference>
<evidence type="ECO:0000256" key="7">
    <source>
        <dbReference type="ARBA" id="ARBA00029447"/>
    </source>
</evidence>
<dbReference type="Pfam" id="PF00015">
    <property type="entry name" value="MCPsignal"/>
    <property type="match status" value="1"/>
</dbReference>
<dbReference type="InterPro" id="IPR004090">
    <property type="entry name" value="Chemotax_Me-accpt_rcpt"/>
</dbReference>
<comment type="subcellular location">
    <subcellularLocation>
        <location evidence="1">Cell membrane</location>
        <topology evidence="1">Multi-pass membrane protein</topology>
    </subcellularLocation>
</comment>
<keyword evidence="5 10" id="KW-0472">Membrane</keyword>
<evidence type="ECO:0000313" key="14">
    <source>
        <dbReference type="Proteomes" id="UP001139333"/>
    </source>
</evidence>
<comment type="similarity">
    <text evidence="7">Belongs to the methyl-accepting chemotaxis (MCP) protein family.</text>
</comment>
<evidence type="ECO:0000256" key="9">
    <source>
        <dbReference type="SAM" id="Coils"/>
    </source>
</evidence>
<evidence type="ECO:0000256" key="8">
    <source>
        <dbReference type="PROSITE-ProRule" id="PRU00284"/>
    </source>
</evidence>
<dbReference type="Gene3D" id="3.30.450.20">
    <property type="entry name" value="PAS domain"/>
    <property type="match status" value="1"/>
</dbReference>
<accession>A0A9X1ZMX5</accession>
<keyword evidence="2" id="KW-1003">Cell membrane</keyword>
<dbReference type="PANTHER" id="PTHR32089:SF119">
    <property type="entry name" value="METHYL-ACCEPTING CHEMOTAXIS PROTEIN CTPL"/>
    <property type="match status" value="1"/>
</dbReference>
<dbReference type="Pfam" id="PF00672">
    <property type="entry name" value="HAMP"/>
    <property type="match status" value="1"/>
</dbReference>
<dbReference type="CDD" id="cd06225">
    <property type="entry name" value="HAMP"/>
    <property type="match status" value="1"/>
</dbReference>
<feature type="domain" description="Methyl-accepting transducer" evidence="11">
    <location>
        <begin position="276"/>
        <end position="512"/>
    </location>
</feature>
<dbReference type="InterPro" id="IPR033480">
    <property type="entry name" value="sCache_2"/>
</dbReference>
<feature type="transmembrane region" description="Helical" evidence="10">
    <location>
        <begin position="17"/>
        <end position="37"/>
    </location>
</feature>
<dbReference type="GO" id="GO:0007165">
    <property type="term" value="P:signal transduction"/>
    <property type="evidence" value="ECO:0007669"/>
    <property type="project" value="UniProtKB-KW"/>
</dbReference>
<evidence type="ECO:0000313" key="13">
    <source>
        <dbReference type="EMBL" id="MCL1142435.1"/>
    </source>
</evidence>
<evidence type="ECO:0000256" key="10">
    <source>
        <dbReference type="SAM" id="Phobius"/>
    </source>
</evidence>
<feature type="domain" description="HAMP" evidence="12">
    <location>
        <begin position="217"/>
        <end position="271"/>
    </location>
</feature>
<organism evidence="13 14">
    <name type="scientific">Shewanella gaetbuli</name>
    <dbReference type="NCBI Taxonomy" id="220752"/>
    <lineage>
        <taxon>Bacteria</taxon>
        <taxon>Pseudomonadati</taxon>
        <taxon>Pseudomonadota</taxon>
        <taxon>Gammaproteobacteria</taxon>
        <taxon>Alteromonadales</taxon>
        <taxon>Shewanellaceae</taxon>
        <taxon>Shewanella</taxon>
    </lineage>
</organism>
<evidence type="ECO:0000256" key="2">
    <source>
        <dbReference type="ARBA" id="ARBA00022475"/>
    </source>
</evidence>
<keyword evidence="9" id="KW-0175">Coiled coil</keyword>
<feature type="transmembrane region" description="Helical" evidence="10">
    <location>
        <begin position="194"/>
        <end position="216"/>
    </location>
</feature>
<name>A0A9X1ZMX5_9GAMM</name>
<evidence type="ECO:0000256" key="6">
    <source>
        <dbReference type="ARBA" id="ARBA00023224"/>
    </source>
</evidence>
<dbReference type="RefSeq" id="WP_248995122.1">
    <property type="nucleotide sequence ID" value="NZ_JAKIKP010000004.1"/>
</dbReference>
<feature type="coiled-coil region" evidence="9">
    <location>
        <begin position="347"/>
        <end position="374"/>
    </location>
</feature>
<dbReference type="CDD" id="cd11386">
    <property type="entry name" value="MCP_signal"/>
    <property type="match status" value="1"/>
</dbReference>
<evidence type="ECO:0000256" key="3">
    <source>
        <dbReference type="ARBA" id="ARBA00022692"/>
    </source>
</evidence>
<dbReference type="PANTHER" id="PTHR32089">
    <property type="entry name" value="METHYL-ACCEPTING CHEMOTAXIS PROTEIN MCPB"/>
    <property type="match status" value="1"/>
</dbReference>
<dbReference type="SUPFAM" id="SSF58104">
    <property type="entry name" value="Methyl-accepting chemotaxis protein (MCP) signaling domain"/>
    <property type="match status" value="1"/>
</dbReference>
<reference evidence="13" key="1">
    <citation type="submission" date="2022-01" db="EMBL/GenBank/DDBJ databases">
        <title>Whole genome-based taxonomy of the Shewanellaceae.</title>
        <authorList>
            <person name="Martin-Rodriguez A.J."/>
        </authorList>
    </citation>
    <scope>NUCLEOTIDE SEQUENCE</scope>
    <source>
        <strain evidence="13">DSM 16422</strain>
    </source>
</reference>
<dbReference type="EMBL" id="JAKIKP010000004">
    <property type="protein sequence ID" value="MCL1142435.1"/>
    <property type="molecule type" value="Genomic_DNA"/>
</dbReference>
<dbReference type="InterPro" id="IPR004089">
    <property type="entry name" value="MCPsignal_dom"/>
</dbReference>
<evidence type="ECO:0000259" key="12">
    <source>
        <dbReference type="PROSITE" id="PS50885"/>
    </source>
</evidence>
<dbReference type="GO" id="GO:0004888">
    <property type="term" value="F:transmembrane signaling receptor activity"/>
    <property type="evidence" value="ECO:0007669"/>
    <property type="project" value="InterPro"/>
</dbReference>
<protein>
    <submittedName>
        <fullName evidence="13">Methyl-accepting chemotaxis protein</fullName>
    </submittedName>
</protein>
<keyword evidence="4 10" id="KW-1133">Transmembrane helix</keyword>
<feature type="coiled-coil region" evidence="9">
    <location>
        <begin position="438"/>
        <end position="496"/>
    </location>
</feature>
<dbReference type="AlphaFoldDB" id="A0A9X1ZMX5"/>
<dbReference type="InterPro" id="IPR003660">
    <property type="entry name" value="HAMP_dom"/>
</dbReference>
<dbReference type="GO" id="GO:0005886">
    <property type="term" value="C:plasma membrane"/>
    <property type="evidence" value="ECO:0007669"/>
    <property type="project" value="UniProtKB-SubCell"/>
</dbReference>
<keyword evidence="6 8" id="KW-0807">Transducer</keyword>
<sequence length="548" mass="60254">MNSINQFLRKVSISKRLIFMLIISLIATILLFIFALTRIDQILISEKEAKLNALIDVAETVVDQYYQRSVQGEFDEETAKLLAKQALDHLRYSGNEYYFTINTQGEMIQHAFAKKLINTSVLSMKDPEGVQLFKLMIDRTQNADTARVDYMWNKPDESEPSPKMSVVKRYKQWNWLMGTGVYVDDIIAQKWQFVLSYCLLLVLIWLPVSILLWIIIRSVAIPMRNTISAFENIAKGEGDLTLRLDESGNDELSEIAQQFNVFTSKIQNVIASVSNSIHHSIELASGMSEIAEKANAVSTQVQMETENVATAINEMSMTASEVASNAQLAAQGAHDADSEADKTAAVVDNAMGKINQLSAELNNTEEVVKGLQISSSKIGQILDVIVGIAEQTNLLALNAAIEAARAGEAGRGFAVVADEVRTLASRTQESTQEINSIIDAIRAAIDSVNTSVEKAKQKSNETVDETGQVVGALTAIKSSIAQISEMNLQIASATEEQSAVISELNMNITRINDMSVENKQYNESVNSSSSQIEQGSGKLSQLVSHFKI</sequence>
<dbReference type="PRINTS" id="PR00260">
    <property type="entry name" value="CHEMTRNSDUCR"/>
</dbReference>
<proteinExistence type="inferred from homology"/>
<dbReference type="PROSITE" id="PS50111">
    <property type="entry name" value="CHEMOTAXIS_TRANSDUC_2"/>
    <property type="match status" value="1"/>
</dbReference>
<evidence type="ECO:0000256" key="4">
    <source>
        <dbReference type="ARBA" id="ARBA00022989"/>
    </source>
</evidence>
<dbReference type="SMART" id="SM00283">
    <property type="entry name" value="MA"/>
    <property type="match status" value="1"/>
</dbReference>
<evidence type="ECO:0000256" key="5">
    <source>
        <dbReference type="ARBA" id="ARBA00023136"/>
    </source>
</evidence>
<dbReference type="FunFam" id="1.10.287.950:FF:000001">
    <property type="entry name" value="Methyl-accepting chemotaxis sensory transducer"/>
    <property type="match status" value="1"/>
</dbReference>
<dbReference type="PROSITE" id="PS50885">
    <property type="entry name" value="HAMP"/>
    <property type="match status" value="1"/>
</dbReference>